<keyword evidence="3" id="KW-1185">Reference proteome</keyword>
<comment type="caution">
    <text evidence="2">The sequence shown here is derived from an EMBL/GenBank/DDBJ whole genome shotgun (WGS) entry which is preliminary data.</text>
</comment>
<protein>
    <submittedName>
        <fullName evidence="2">Uncharacterized protein</fullName>
    </submittedName>
</protein>
<reference evidence="2 3" key="1">
    <citation type="submission" date="2021-06" db="EMBL/GenBank/DDBJ databases">
        <title>Caerostris darwini draft genome.</title>
        <authorList>
            <person name="Kono N."/>
            <person name="Arakawa K."/>
        </authorList>
    </citation>
    <scope>NUCLEOTIDE SEQUENCE [LARGE SCALE GENOMIC DNA]</scope>
</reference>
<accession>A0AAV4T4G5</accession>
<evidence type="ECO:0000313" key="3">
    <source>
        <dbReference type="Proteomes" id="UP001054837"/>
    </source>
</evidence>
<sequence>MERQGIKEDHRLFCERRQICELCKPDLSRYWIGLGANLTDRSRKRRERNMPIADQHCKSINPGDRVNVTLHPISSASRIRPFRKCYRTHTKTGQSMPPTIFVGSAPRHSRRN</sequence>
<dbReference type="EMBL" id="BPLQ01008838">
    <property type="protein sequence ID" value="GIY39767.1"/>
    <property type="molecule type" value="Genomic_DNA"/>
</dbReference>
<dbReference type="Proteomes" id="UP001054837">
    <property type="component" value="Unassembled WGS sequence"/>
</dbReference>
<evidence type="ECO:0000313" key="2">
    <source>
        <dbReference type="EMBL" id="GIY39767.1"/>
    </source>
</evidence>
<proteinExistence type="predicted"/>
<name>A0AAV4T4G5_9ARAC</name>
<dbReference type="AlphaFoldDB" id="A0AAV4T4G5"/>
<gene>
    <name evidence="2" type="ORF">CDAR_69921</name>
</gene>
<organism evidence="2 3">
    <name type="scientific">Caerostris darwini</name>
    <dbReference type="NCBI Taxonomy" id="1538125"/>
    <lineage>
        <taxon>Eukaryota</taxon>
        <taxon>Metazoa</taxon>
        <taxon>Ecdysozoa</taxon>
        <taxon>Arthropoda</taxon>
        <taxon>Chelicerata</taxon>
        <taxon>Arachnida</taxon>
        <taxon>Araneae</taxon>
        <taxon>Araneomorphae</taxon>
        <taxon>Entelegynae</taxon>
        <taxon>Araneoidea</taxon>
        <taxon>Araneidae</taxon>
        <taxon>Caerostris</taxon>
    </lineage>
</organism>
<evidence type="ECO:0000256" key="1">
    <source>
        <dbReference type="SAM" id="MobiDB-lite"/>
    </source>
</evidence>
<feature type="region of interest" description="Disordered" evidence="1">
    <location>
        <begin position="89"/>
        <end position="112"/>
    </location>
</feature>